<organism evidence="2 3">
    <name type="scientific">Ascidiaceihabitans donghaensis</name>
    <dbReference type="NCBI Taxonomy" id="1510460"/>
    <lineage>
        <taxon>Bacteria</taxon>
        <taxon>Pseudomonadati</taxon>
        <taxon>Pseudomonadota</taxon>
        <taxon>Alphaproteobacteria</taxon>
        <taxon>Rhodobacterales</taxon>
        <taxon>Paracoccaceae</taxon>
        <taxon>Ascidiaceihabitans</taxon>
    </lineage>
</organism>
<evidence type="ECO:0008006" key="4">
    <source>
        <dbReference type="Google" id="ProtNLM"/>
    </source>
</evidence>
<dbReference type="SUPFAM" id="SSF48452">
    <property type="entry name" value="TPR-like"/>
    <property type="match status" value="1"/>
</dbReference>
<dbReference type="RefSeq" id="WP_108827934.1">
    <property type="nucleotide sequence ID" value="NZ_OMOR01000001.1"/>
</dbReference>
<dbReference type="InterPro" id="IPR011990">
    <property type="entry name" value="TPR-like_helical_dom_sf"/>
</dbReference>
<evidence type="ECO:0000313" key="2">
    <source>
        <dbReference type="EMBL" id="SPH20776.1"/>
    </source>
</evidence>
<dbReference type="Proteomes" id="UP000244880">
    <property type="component" value="Unassembled WGS sequence"/>
</dbReference>
<keyword evidence="3" id="KW-1185">Reference proteome</keyword>
<name>A0A2R8BCK0_9RHOB</name>
<gene>
    <name evidence="2" type="ORF">ASD8599_01517</name>
</gene>
<reference evidence="2 3" key="1">
    <citation type="submission" date="2018-03" db="EMBL/GenBank/DDBJ databases">
        <authorList>
            <person name="Keele B.F."/>
        </authorList>
    </citation>
    <scope>NUCLEOTIDE SEQUENCE [LARGE SCALE GENOMIC DNA]</scope>
    <source>
        <strain evidence="2 3">CECT 8599</strain>
    </source>
</reference>
<proteinExistence type="predicted"/>
<dbReference type="EMBL" id="OMOR01000001">
    <property type="protein sequence ID" value="SPH20776.1"/>
    <property type="molecule type" value="Genomic_DNA"/>
</dbReference>
<dbReference type="AlphaFoldDB" id="A0A2R8BCK0"/>
<keyword evidence="1" id="KW-0201">Cytochrome c-type biogenesis</keyword>
<evidence type="ECO:0000256" key="1">
    <source>
        <dbReference type="ARBA" id="ARBA00022748"/>
    </source>
</evidence>
<dbReference type="GO" id="GO:0017004">
    <property type="term" value="P:cytochrome complex assembly"/>
    <property type="evidence" value="ECO:0007669"/>
    <property type="project" value="UniProtKB-KW"/>
</dbReference>
<dbReference type="InterPro" id="IPR017560">
    <property type="entry name" value="Cyt_c_biogenesis_CcmI"/>
</dbReference>
<dbReference type="NCBIfam" id="TIGR03142">
    <property type="entry name" value="cytochro_ccmI"/>
    <property type="match status" value="1"/>
</dbReference>
<sequence length="408" mass="43372">MLFWIITGGLTLSVVALLSLAFMRARVPDADAATFDVQVYRDQLAEVDRDLARGVLSEADATRVRTEVSRRILTADAAKANASVSTAGGAPFAASVLVALAVTGGAFGLYLQIGAPGYGDLALKDRIEMAESLRADRPAQQEAEDSLASTPALQNAAPDYVALVEKLRLTVAQRPDDLQGNVLLARSEANLGNYAAAHRAQETVLRLKGNSATIDDITDYADMMILAAGGYVSPEAERVLQVALTQDAGNGTARYYWGLMNAQTGRPDVAFRIWDQQLRAGPPDAPWIAPILQQIEDMAARSGVNYQIPTVGDGATRGPSADDIEAAGDMTGAERMEMIEGMVEGLSERLASEGGTPQEWAQLIGALGVLGRTQQARAVYDNGVEVFKDDPAALDLLNRAGERVNVAE</sequence>
<evidence type="ECO:0000313" key="3">
    <source>
        <dbReference type="Proteomes" id="UP000244880"/>
    </source>
</evidence>
<protein>
    <recommendedName>
        <fullName evidence="4">Cytochrome c-type biogenesis protein CcmH</fullName>
    </recommendedName>
</protein>
<accession>A0A2R8BCK0</accession>
<dbReference type="Gene3D" id="1.25.40.10">
    <property type="entry name" value="Tetratricopeptide repeat domain"/>
    <property type="match status" value="1"/>
</dbReference>
<dbReference type="OrthoDB" id="9815847at2"/>